<name>A0A976SKF2_THEOR</name>
<evidence type="ECO:0000256" key="2">
    <source>
        <dbReference type="SAM" id="Phobius"/>
    </source>
</evidence>
<feature type="coiled-coil region" evidence="1">
    <location>
        <begin position="339"/>
        <end position="397"/>
    </location>
</feature>
<evidence type="ECO:0000313" key="4">
    <source>
        <dbReference type="Proteomes" id="UP000244803"/>
    </source>
</evidence>
<reference evidence="3" key="1">
    <citation type="submission" date="2022-07" db="EMBL/GenBank/DDBJ databases">
        <title>Evaluation of T. orientalis genome assembly methods using nanopore sequencing and analysis of variation between genomes.</title>
        <authorList>
            <person name="Yam J."/>
            <person name="Micallef M.L."/>
            <person name="Liu M."/>
            <person name="Djordjevic S.P."/>
            <person name="Bogema D.R."/>
            <person name="Jenkins C."/>
        </authorList>
    </citation>
    <scope>NUCLEOTIDE SEQUENCE</scope>
    <source>
        <strain evidence="3">Fish Creek</strain>
    </source>
</reference>
<keyword evidence="2" id="KW-0812">Transmembrane</keyword>
<keyword evidence="1" id="KW-0175">Coiled coil</keyword>
<gene>
    <name evidence="3" type="ORF">MACJ_003508</name>
</gene>
<evidence type="ECO:0000256" key="1">
    <source>
        <dbReference type="SAM" id="Coils"/>
    </source>
</evidence>
<feature type="transmembrane region" description="Helical" evidence="2">
    <location>
        <begin position="27"/>
        <end position="44"/>
    </location>
</feature>
<evidence type="ECO:0000313" key="3">
    <source>
        <dbReference type="EMBL" id="UVC54174.1"/>
    </source>
</evidence>
<protein>
    <submittedName>
        <fullName evidence="3">Uncharacterized protein</fullName>
    </submittedName>
</protein>
<organism evidence="3 4">
    <name type="scientific">Theileria orientalis</name>
    <dbReference type="NCBI Taxonomy" id="68886"/>
    <lineage>
        <taxon>Eukaryota</taxon>
        <taxon>Sar</taxon>
        <taxon>Alveolata</taxon>
        <taxon>Apicomplexa</taxon>
        <taxon>Aconoidasida</taxon>
        <taxon>Piroplasmida</taxon>
        <taxon>Theileriidae</taxon>
        <taxon>Theileria</taxon>
    </lineage>
</organism>
<sequence length="461" mass="53945">MDSDKITVLVIGSIVIVPSQNYSGSRIWMALVVAIIFLIVQLIYKPFDERDYFVLGRLENHSMIAWTFTLILFSIIIESNFSRLFNSLLLLVIVILNFSFVLEFSFFFIISFYSNAIFLINEHFSKANFTYIKASHILYSNQPFVSYDQTNEVITLKPRTKRLRLTKSDKNLTYDHLNYLVTSISNLYIITVHELKLDVIPSMLIEFLVRYSISMANVENKILEKCLFNEFSGGNLSKLIVHVTTDNYNNLNKFVNLKKYKKDNASDHYVPTIQKKLFSLGFDDKEINAIVNSLFDDDFLINDLFLSDLFRSIEKLANLDKKALSLLYALFKHFKLYFERKESQEMEEKLKNLDKIKSELQLRRIDGSCGEELKSSVDKLTQEVNVLRIRRAKYIERLKELDTMESNFKRDHDNILLNIKTREEAMNDSSENEFGDMIHDMGFSSHERSEFITEVNPDDFE</sequence>
<accession>A0A976SKF2</accession>
<proteinExistence type="predicted"/>
<dbReference type="Proteomes" id="UP000244803">
    <property type="component" value="Chromosome 1"/>
</dbReference>
<dbReference type="AlphaFoldDB" id="A0A976SKF2"/>
<keyword evidence="2" id="KW-1133">Transmembrane helix</keyword>
<feature type="transmembrane region" description="Helical" evidence="2">
    <location>
        <begin position="64"/>
        <end position="81"/>
    </location>
</feature>
<dbReference type="EMBL" id="CP056065">
    <property type="protein sequence ID" value="UVC54174.1"/>
    <property type="molecule type" value="Genomic_DNA"/>
</dbReference>
<keyword evidence="2" id="KW-0472">Membrane</keyword>
<feature type="transmembrane region" description="Helical" evidence="2">
    <location>
        <begin position="88"/>
        <end position="113"/>
    </location>
</feature>